<dbReference type="PANTHER" id="PTHR36183">
    <property type="entry name" value="BETA-GLUCURONIDASE"/>
    <property type="match status" value="1"/>
</dbReference>
<dbReference type="GO" id="GO:0016787">
    <property type="term" value="F:hydrolase activity"/>
    <property type="evidence" value="ECO:0007669"/>
    <property type="project" value="UniProtKB-KW"/>
</dbReference>
<dbReference type="SUPFAM" id="SSF51445">
    <property type="entry name" value="(Trans)glycosidases"/>
    <property type="match status" value="1"/>
</dbReference>
<evidence type="ECO:0000313" key="4">
    <source>
        <dbReference type="Proteomes" id="UP001303373"/>
    </source>
</evidence>
<dbReference type="InterPro" id="IPR052974">
    <property type="entry name" value="GH79_Enzymes"/>
</dbReference>
<keyword evidence="4" id="KW-1185">Reference proteome</keyword>
<proteinExistence type="predicted"/>
<dbReference type="Gene3D" id="3.20.20.80">
    <property type="entry name" value="Glycosidases"/>
    <property type="match status" value="1"/>
</dbReference>
<sequence>MNSFLARKAFLAWLITTVTAKTIQIPNTTPQNAGIPLDSFMSYSIELSSFPDFAGNLSHPNAFSYNLLRNIASLSSTPPIIRVGGNTQDYAIFNHSLEIGLFGVYNSSKSNDYPTTISIGPAFFESYHTWPGMKFTHGFNLGRDSPAARKALLESVPYACKSLSGSSLVAWELGNEPNDYAGVVRPESYDEVEYVNEWLYWSRAIRAQVDKACPESASDSNFKFYAPSYGLPDAGLDVVKTFEDDVDSDKVISHIAIHNYIDGADSPGVTLQGTLMNHLSNRASINVHIDAKRKLAALAHTQNPNLPYILSEHNSLYSEGRPGLSNTFGAALWGLDFNLLAAANNISRVHMHQGTDYRYQSWQPIATAKATKGTKAPYYGNIAVAAFIGNLSNYQKPRIVELPLSDGESSAYAAYEGGRLVRIMVINLMEYNATDYNSQYINHYQRPVETYSFQLPAGCSGEAKIQRLMANGSDAITGCTWDGFSYNFELDNGLPVRLGNVTRGERMKVDDGGKLSIGVPRSSAVIISLDDE</sequence>
<dbReference type="PANTHER" id="PTHR36183:SF2">
    <property type="entry name" value="BETA-GLUCURONIDASE C-TERMINAL DOMAIN-CONTAINING PROTEIN"/>
    <property type="match status" value="1"/>
</dbReference>
<dbReference type="Proteomes" id="UP001303373">
    <property type="component" value="Chromosome 7"/>
</dbReference>
<keyword evidence="1" id="KW-0732">Signal</keyword>
<evidence type="ECO:0000259" key="2">
    <source>
        <dbReference type="Pfam" id="PF16862"/>
    </source>
</evidence>
<organism evidence="3 4">
    <name type="scientific">Acrodontium crateriforme</name>
    <dbReference type="NCBI Taxonomy" id="150365"/>
    <lineage>
        <taxon>Eukaryota</taxon>
        <taxon>Fungi</taxon>
        <taxon>Dikarya</taxon>
        <taxon>Ascomycota</taxon>
        <taxon>Pezizomycotina</taxon>
        <taxon>Dothideomycetes</taxon>
        <taxon>Dothideomycetidae</taxon>
        <taxon>Mycosphaerellales</taxon>
        <taxon>Teratosphaeriaceae</taxon>
        <taxon>Acrodontium</taxon>
    </lineage>
</organism>
<feature type="domain" description="Beta-glucuronidase C-terminal" evidence="2">
    <location>
        <begin position="411"/>
        <end position="526"/>
    </location>
</feature>
<dbReference type="AlphaFoldDB" id="A0AAQ3M5G7"/>
<name>A0AAQ3M5G7_9PEZI</name>
<dbReference type="Pfam" id="PF16862">
    <property type="entry name" value="Glyco_hydro_79C"/>
    <property type="match status" value="1"/>
</dbReference>
<dbReference type="EMBL" id="CP138586">
    <property type="protein sequence ID" value="WPH02262.1"/>
    <property type="molecule type" value="Genomic_DNA"/>
</dbReference>
<gene>
    <name evidence="3" type="ORF">R9X50_00511800</name>
</gene>
<dbReference type="InterPro" id="IPR031728">
    <property type="entry name" value="GlcAase_C"/>
</dbReference>
<feature type="chain" id="PRO_5042901493" evidence="1">
    <location>
        <begin position="21"/>
        <end position="532"/>
    </location>
</feature>
<evidence type="ECO:0000256" key="1">
    <source>
        <dbReference type="SAM" id="SignalP"/>
    </source>
</evidence>
<protein>
    <submittedName>
        <fullName evidence="3">Glycoside hydrolase family 79 protein</fullName>
    </submittedName>
</protein>
<evidence type="ECO:0000313" key="3">
    <source>
        <dbReference type="EMBL" id="WPH02262.1"/>
    </source>
</evidence>
<reference evidence="3 4" key="1">
    <citation type="submission" date="2023-11" db="EMBL/GenBank/DDBJ databases">
        <title>An acidophilic fungus is an integral part of prey digestion in a carnivorous sundew plant.</title>
        <authorList>
            <person name="Tsai I.J."/>
        </authorList>
    </citation>
    <scope>NUCLEOTIDE SEQUENCE [LARGE SCALE GENOMIC DNA]</scope>
    <source>
        <strain evidence="3">169a</strain>
    </source>
</reference>
<accession>A0AAQ3M5G7</accession>
<keyword evidence="3" id="KW-0378">Hydrolase</keyword>
<dbReference type="InterPro" id="IPR017853">
    <property type="entry name" value="GH"/>
</dbReference>
<feature type="signal peptide" evidence="1">
    <location>
        <begin position="1"/>
        <end position="20"/>
    </location>
</feature>